<dbReference type="AlphaFoldDB" id="A0A4R4DW52"/>
<dbReference type="GO" id="GO:0030313">
    <property type="term" value="C:cell envelope"/>
    <property type="evidence" value="ECO:0007669"/>
    <property type="project" value="UniProtKB-SubCell"/>
</dbReference>
<protein>
    <submittedName>
        <fullName evidence="6">TlpA family protein disulfide reductase</fullName>
    </submittedName>
</protein>
<dbReference type="Pfam" id="PF00578">
    <property type="entry name" value="AhpC-TSA"/>
    <property type="match status" value="1"/>
</dbReference>
<dbReference type="Proteomes" id="UP000295164">
    <property type="component" value="Unassembled WGS sequence"/>
</dbReference>
<keyword evidence="3" id="KW-1015">Disulfide bond</keyword>
<dbReference type="GO" id="GO:0016491">
    <property type="term" value="F:oxidoreductase activity"/>
    <property type="evidence" value="ECO:0007669"/>
    <property type="project" value="InterPro"/>
</dbReference>
<dbReference type="PANTHER" id="PTHR42852:SF6">
    <property type="entry name" value="THIOL:DISULFIDE INTERCHANGE PROTEIN DSBE"/>
    <property type="match status" value="1"/>
</dbReference>
<dbReference type="SUPFAM" id="SSF52833">
    <property type="entry name" value="Thioredoxin-like"/>
    <property type="match status" value="1"/>
</dbReference>
<dbReference type="GO" id="GO:0017004">
    <property type="term" value="P:cytochrome complex assembly"/>
    <property type="evidence" value="ECO:0007669"/>
    <property type="project" value="UniProtKB-KW"/>
</dbReference>
<dbReference type="EMBL" id="SKFH01000029">
    <property type="protein sequence ID" value="TCZ68310.1"/>
    <property type="molecule type" value="Genomic_DNA"/>
</dbReference>
<feature type="domain" description="Thioredoxin" evidence="5">
    <location>
        <begin position="145"/>
        <end position="285"/>
    </location>
</feature>
<dbReference type="GO" id="GO:0016209">
    <property type="term" value="F:antioxidant activity"/>
    <property type="evidence" value="ECO:0007669"/>
    <property type="project" value="InterPro"/>
</dbReference>
<dbReference type="InterPro" id="IPR013766">
    <property type="entry name" value="Thioredoxin_domain"/>
</dbReference>
<gene>
    <name evidence="6" type="ORF">E0486_14540</name>
</gene>
<dbReference type="InterPro" id="IPR000866">
    <property type="entry name" value="AhpC/TSA"/>
</dbReference>
<comment type="subcellular location">
    <subcellularLocation>
        <location evidence="1">Cell envelope</location>
    </subcellularLocation>
</comment>
<dbReference type="Gene3D" id="3.40.30.10">
    <property type="entry name" value="Glutaredoxin"/>
    <property type="match status" value="1"/>
</dbReference>
<keyword evidence="7" id="KW-1185">Reference proteome</keyword>
<keyword evidence="2" id="KW-0201">Cytochrome c-type biogenesis</keyword>
<dbReference type="InterPro" id="IPR036249">
    <property type="entry name" value="Thioredoxin-like_sf"/>
</dbReference>
<dbReference type="OrthoDB" id="6399635at2"/>
<evidence type="ECO:0000256" key="3">
    <source>
        <dbReference type="ARBA" id="ARBA00023157"/>
    </source>
</evidence>
<keyword evidence="4" id="KW-0676">Redox-active center</keyword>
<comment type="caution">
    <text evidence="6">The sequence shown here is derived from an EMBL/GenBank/DDBJ whole genome shotgun (WGS) entry which is preliminary data.</text>
</comment>
<dbReference type="PROSITE" id="PS51352">
    <property type="entry name" value="THIOREDOXIN_2"/>
    <property type="match status" value="1"/>
</dbReference>
<name>A0A4R4DW52_9BACT</name>
<dbReference type="InterPro" id="IPR050553">
    <property type="entry name" value="Thioredoxin_ResA/DsbE_sf"/>
</dbReference>
<evidence type="ECO:0000259" key="5">
    <source>
        <dbReference type="PROSITE" id="PS51352"/>
    </source>
</evidence>
<dbReference type="PANTHER" id="PTHR42852">
    <property type="entry name" value="THIOL:DISULFIDE INTERCHANGE PROTEIN DSBE"/>
    <property type="match status" value="1"/>
</dbReference>
<evidence type="ECO:0000256" key="1">
    <source>
        <dbReference type="ARBA" id="ARBA00004196"/>
    </source>
</evidence>
<accession>A0A4R4DW52</accession>
<reference evidence="6 7" key="1">
    <citation type="submission" date="2019-03" db="EMBL/GenBank/DDBJ databases">
        <authorList>
            <person name="Kim M.K.M."/>
        </authorList>
    </citation>
    <scope>NUCLEOTIDE SEQUENCE [LARGE SCALE GENOMIC DNA]</scope>
    <source>
        <strain evidence="6 7">17J68-15</strain>
    </source>
</reference>
<evidence type="ECO:0000256" key="2">
    <source>
        <dbReference type="ARBA" id="ARBA00022748"/>
    </source>
</evidence>
<dbReference type="CDD" id="cd02966">
    <property type="entry name" value="TlpA_like_family"/>
    <property type="match status" value="1"/>
</dbReference>
<organism evidence="6 7">
    <name type="scientific">Flaviaesturariibacter aridisoli</name>
    <dbReference type="NCBI Taxonomy" id="2545761"/>
    <lineage>
        <taxon>Bacteria</taxon>
        <taxon>Pseudomonadati</taxon>
        <taxon>Bacteroidota</taxon>
        <taxon>Chitinophagia</taxon>
        <taxon>Chitinophagales</taxon>
        <taxon>Chitinophagaceae</taxon>
        <taxon>Flaviaestuariibacter</taxon>
    </lineage>
</organism>
<sequence>MEEKTKVKTPAAKTKKVRVEPDYSKLKVDGSQSQVDFVQFQNAFMPLFNQINQYVTKANQTADPVERDRLVRSFDSVKRIVDGLVDSYITAKPRSFVSPFVLGNTAQLLDNPVVLDQRFRRLDSSVQHSAIGRNLSAYIAQNLVGTVGSEAIEFTQADTTGKPVALSSLRGKYVLLDFWASWCRPCRAENPNVVRAYQKFQNKNFTILGVSLDQNKDAWINAIHNDGLTWTHVSDLQQWNNAVARLYGVQGIPQNFLIDPNGRIVGKNLRGEELERKLCELLGCN</sequence>
<proteinExistence type="predicted"/>
<evidence type="ECO:0000256" key="4">
    <source>
        <dbReference type="ARBA" id="ARBA00023284"/>
    </source>
</evidence>
<evidence type="ECO:0000313" key="6">
    <source>
        <dbReference type="EMBL" id="TCZ68310.1"/>
    </source>
</evidence>
<evidence type="ECO:0000313" key="7">
    <source>
        <dbReference type="Proteomes" id="UP000295164"/>
    </source>
</evidence>